<dbReference type="InterPro" id="IPR011990">
    <property type="entry name" value="TPR-like_helical_dom_sf"/>
</dbReference>
<name>A0A1Q2ZTT8_ZYGRO</name>
<gene>
    <name evidence="6" type="ORF">ZYGR_0A04470</name>
</gene>
<dbReference type="InterPro" id="IPR059164">
    <property type="entry name" value="HAT_PRP39_C"/>
</dbReference>
<dbReference type="GO" id="GO:0000395">
    <property type="term" value="P:mRNA 5'-splice site recognition"/>
    <property type="evidence" value="ECO:0007669"/>
    <property type="project" value="TreeGrafter"/>
</dbReference>
<dbReference type="Pfam" id="PF23240">
    <property type="entry name" value="HAT_PRP39_N"/>
    <property type="match status" value="1"/>
</dbReference>
<dbReference type="PANTHER" id="PTHR17204">
    <property type="entry name" value="PRE-MRNA PROCESSING PROTEIN PRP39-RELATED"/>
    <property type="match status" value="1"/>
</dbReference>
<reference evidence="6 7" key="1">
    <citation type="submission" date="2016-08" db="EMBL/GenBank/DDBJ databases">
        <title>Draft genome sequence of allopolyploid Zygosaccharomyces rouxii.</title>
        <authorList>
            <person name="Watanabe J."/>
            <person name="Uehara K."/>
            <person name="Mogi Y."/>
            <person name="Tsukioka Y."/>
        </authorList>
    </citation>
    <scope>NUCLEOTIDE SEQUENCE [LARGE SCALE GENOMIC DNA]</scope>
    <source>
        <strain evidence="6 7">NBRC 110957</strain>
    </source>
</reference>
<dbReference type="SUPFAM" id="SSF48452">
    <property type="entry name" value="TPR-like"/>
    <property type="match status" value="1"/>
</dbReference>
<evidence type="ECO:0000256" key="2">
    <source>
        <dbReference type="ARBA" id="ARBA00022664"/>
    </source>
</evidence>
<dbReference type="Proteomes" id="UP000187013">
    <property type="component" value="Unassembled WGS sequence"/>
</dbReference>
<evidence type="ECO:0000256" key="3">
    <source>
        <dbReference type="ARBA" id="ARBA00022737"/>
    </source>
</evidence>
<dbReference type="Pfam" id="PF23241">
    <property type="entry name" value="HAT_PRP39_C"/>
    <property type="match status" value="1"/>
</dbReference>
<dbReference type="OrthoDB" id="10265668at2759"/>
<proteinExistence type="predicted"/>
<protein>
    <submittedName>
        <fullName evidence="6">Uncharacterized protein</fullName>
    </submittedName>
</protein>
<dbReference type="GO" id="GO:0000243">
    <property type="term" value="C:commitment complex"/>
    <property type="evidence" value="ECO:0007669"/>
    <property type="project" value="TreeGrafter"/>
</dbReference>
<keyword evidence="4" id="KW-0508">mRNA splicing</keyword>
<dbReference type="AlphaFoldDB" id="A0A1Q2ZTT8"/>
<evidence type="ECO:0000313" key="7">
    <source>
        <dbReference type="Proteomes" id="UP000187013"/>
    </source>
</evidence>
<evidence type="ECO:0000256" key="5">
    <source>
        <dbReference type="ARBA" id="ARBA00023242"/>
    </source>
</evidence>
<evidence type="ECO:0000256" key="4">
    <source>
        <dbReference type="ARBA" id="ARBA00023187"/>
    </source>
</evidence>
<comment type="subcellular location">
    <subcellularLocation>
        <location evidence="1">Nucleus</location>
    </subcellularLocation>
</comment>
<dbReference type="GO" id="GO:0030627">
    <property type="term" value="F:pre-mRNA 5'-splice site binding"/>
    <property type="evidence" value="ECO:0007669"/>
    <property type="project" value="TreeGrafter"/>
</dbReference>
<keyword evidence="5" id="KW-0539">Nucleus</keyword>
<evidence type="ECO:0000256" key="1">
    <source>
        <dbReference type="ARBA" id="ARBA00004123"/>
    </source>
</evidence>
<keyword evidence="2" id="KW-0507">mRNA processing</keyword>
<organism evidence="6 7">
    <name type="scientific">Zygosaccharomyces rouxii</name>
    <dbReference type="NCBI Taxonomy" id="4956"/>
    <lineage>
        <taxon>Eukaryota</taxon>
        <taxon>Fungi</taxon>
        <taxon>Dikarya</taxon>
        <taxon>Ascomycota</taxon>
        <taxon>Saccharomycotina</taxon>
        <taxon>Saccharomycetes</taxon>
        <taxon>Saccharomycetales</taxon>
        <taxon>Saccharomycetaceae</taxon>
        <taxon>Zygosaccharomyces</taxon>
    </lineage>
</organism>
<dbReference type="EMBL" id="BDGX01000001">
    <property type="protein sequence ID" value="GAV46849.1"/>
    <property type="molecule type" value="Genomic_DNA"/>
</dbReference>
<sequence>MDRFSRVVSDPAFSELTLEVARFPKSLEGWERLLNHLTTVASPLNKNIDTRLYQLLISTYQSFLCQFPYLENYYVDYALLEYRLGHLNKMHRIFQHGLAVFNNKSLLLWTSYLKICNEVVPKSKQLLEKYELAEDHIGMHFFAGEFWQMYLEQVKLRSNQQQRFFSILRKTLEIPLYSFSHFYAVWLRCVDDIQDLSQLKKLAPKEDLIKKLKIDIDTGGRKGPRLQEAKKLLRKFTRELYLVIQYQVLEIYSLYESKIQTRYYVSPETLIPTHELELWQKYLEYTVNLKIDDLTHLNFQRALLPLAHYDIVWIQYARWLVDWKEDLLTAKQVLTKGISLSLKKSKLLKFLYTILCSLNEFDQLQWIIDHVETAYSNHIEETDDFELFWDYVHFQLFIKPQSGDVLDIISRRLDHCQAREGQFLLLSALLQLQKMDNTSSIEDRIFQHLIKNNWDYYLNDGRFWSLYSRLIYLDPNRSYLERRRCISNQVWTKARERPTKSEILPHLQQFCQSYLPEDIDHLEDLFQ</sequence>
<dbReference type="PANTHER" id="PTHR17204:SF23">
    <property type="entry name" value="U1 SMALL NUCLEAR RIBONUCLEOPROTEIN COMPONENT PRP42"/>
    <property type="match status" value="1"/>
</dbReference>
<comment type="caution">
    <text evidence="6">The sequence shown here is derived from an EMBL/GenBank/DDBJ whole genome shotgun (WGS) entry which is preliminary data.</text>
</comment>
<keyword evidence="3" id="KW-0677">Repeat</keyword>
<accession>A0A1Q2ZTT8</accession>
<dbReference type="Gene3D" id="1.25.40.10">
    <property type="entry name" value="Tetratricopeptide repeat domain"/>
    <property type="match status" value="2"/>
</dbReference>
<dbReference type="GO" id="GO:0071004">
    <property type="term" value="C:U2-type prespliceosome"/>
    <property type="evidence" value="ECO:0007669"/>
    <property type="project" value="TreeGrafter"/>
</dbReference>
<evidence type="ECO:0000313" key="6">
    <source>
        <dbReference type="EMBL" id="GAV46849.1"/>
    </source>
</evidence>
<dbReference type="GO" id="GO:0005685">
    <property type="term" value="C:U1 snRNP"/>
    <property type="evidence" value="ECO:0007669"/>
    <property type="project" value="TreeGrafter"/>
</dbReference>
<dbReference type="eggNOG" id="KOG1258">
    <property type="taxonomic scope" value="Eukaryota"/>
</dbReference>